<evidence type="ECO:0000256" key="6">
    <source>
        <dbReference type="SAM" id="Phobius"/>
    </source>
</evidence>
<evidence type="ECO:0008006" key="10">
    <source>
        <dbReference type="Google" id="ProtNLM"/>
    </source>
</evidence>
<dbReference type="OrthoDB" id="426527at2759"/>
<evidence type="ECO:0000256" key="5">
    <source>
        <dbReference type="ARBA" id="ARBA00023136"/>
    </source>
</evidence>
<keyword evidence="9" id="KW-1185">Reference proteome</keyword>
<evidence type="ECO:0000256" key="2">
    <source>
        <dbReference type="ARBA" id="ARBA00005731"/>
    </source>
</evidence>
<dbReference type="HOGENOM" id="CLU_031844_1_0_1"/>
<evidence type="ECO:0000256" key="4">
    <source>
        <dbReference type="ARBA" id="ARBA00022989"/>
    </source>
</evidence>
<keyword evidence="3 6" id="KW-0812">Transmembrane</keyword>
<protein>
    <recommendedName>
        <fullName evidence="10">Transmembrane protein 144</fullName>
    </recommendedName>
</protein>
<proteinExistence type="inferred from homology"/>
<dbReference type="EnsemblMetazoa" id="CapteT3325">
    <property type="protein sequence ID" value="CapteP3325"/>
    <property type="gene ID" value="CapteG3325"/>
</dbReference>
<feature type="transmembrane region" description="Helical" evidence="6">
    <location>
        <begin position="101"/>
        <end position="120"/>
    </location>
</feature>
<evidence type="ECO:0000256" key="3">
    <source>
        <dbReference type="ARBA" id="ARBA00022692"/>
    </source>
</evidence>
<reference evidence="9" key="1">
    <citation type="submission" date="2012-12" db="EMBL/GenBank/DDBJ databases">
        <authorList>
            <person name="Hellsten U."/>
            <person name="Grimwood J."/>
            <person name="Chapman J.A."/>
            <person name="Shapiro H."/>
            <person name="Aerts A."/>
            <person name="Otillar R.P."/>
            <person name="Terry A.Y."/>
            <person name="Boore J.L."/>
            <person name="Simakov O."/>
            <person name="Marletaz F."/>
            <person name="Cho S.-J."/>
            <person name="Edsinger-Gonzales E."/>
            <person name="Havlak P."/>
            <person name="Kuo D.-H."/>
            <person name="Larsson T."/>
            <person name="Lv J."/>
            <person name="Arendt D."/>
            <person name="Savage R."/>
            <person name="Osoegawa K."/>
            <person name="de Jong P."/>
            <person name="Lindberg D.R."/>
            <person name="Seaver E.C."/>
            <person name="Weisblat D.A."/>
            <person name="Putnam N.H."/>
            <person name="Grigoriev I.V."/>
            <person name="Rokhsar D.S."/>
        </authorList>
    </citation>
    <scope>NUCLEOTIDE SEQUENCE</scope>
    <source>
        <strain evidence="9">I ESC-2004</strain>
    </source>
</reference>
<reference evidence="7 9" key="2">
    <citation type="journal article" date="2013" name="Nature">
        <title>Insights into bilaterian evolution from three spiralian genomes.</title>
        <authorList>
            <person name="Simakov O."/>
            <person name="Marletaz F."/>
            <person name="Cho S.J."/>
            <person name="Edsinger-Gonzales E."/>
            <person name="Havlak P."/>
            <person name="Hellsten U."/>
            <person name="Kuo D.H."/>
            <person name="Larsson T."/>
            <person name="Lv J."/>
            <person name="Arendt D."/>
            <person name="Savage R."/>
            <person name="Osoegawa K."/>
            <person name="de Jong P."/>
            <person name="Grimwood J."/>
            <person name="Chapman J.A."/>
            <person name="Shapiro H."/>
            <person name="Aerts A."/>
            <person name="Otillar R.P."/>
            <person name="Terry A.Y."/>
            <person name="Boore J.L."/>
            <person name="Grigoriev I.V."/>
            <person name="Lindberg D.R."/>
            <person name="Seaver E.C."/>
            <person name="Weisblat D.A."/>
            <person name="Putnam N.H."/>
            <person name="Rokhsar D.S."/>
        </authorList>
    </citation>
    <scope>NUCLEOTIDE SEQUENCE</scope>
    <source>
        <strain evidence="7 9">I ESC-2004</strain>
    </source>
</reference>
<evidence type="ECO:0000313" key="9">
    <source>
        <dbReference type="Proteomes" id="UP000014760"/>
    </source>
</evidence>
<feature type="transmembrane region" description="Helical" evidence="6">
    <location>
        <begin position="76"/>
        <end position="95"/>
    </location>
</feature>
<keyword evidence="4 6" id="KW-1133">Transmembrane helix</keyword>
<keyword evidence="5 6" id="KW-0472">Membrane</keyword>
<dbReference type="EMBL" id="KB309538">
    <property type="protein sequence ID" value="ELT94008.1"/>
    <property type="molecule type" value="Genomic_DNA"/>
</dbReference>
<feature type="transmembrane region" description="Helical" evidence="6">
    <location>
        <begin position="163"/>
        <end position="182"/>
    </location>
</feature>
<dbReference type="PANTHER" id="PTHR16119:SF17">
    <property type="entry name" value="TRANSMEMBRANE PROTEIN 144"/>
    <property type="match status" value="1"/>
</dbReference>
<sequence length="388" mass="41603">MDFLDVINATTAAAINATTAAAINATTTAPVEPTTAAPSPESIPELWGFIAAAVAVILFGSNFVPVKKFETGDGMFFQWVLCLSIWTVGLVIQCIRNFPPFYPLAMLGGFLWSTGNITVVPIIKTIGLGKGILVWGSFNLLAGWTTGRFGLFGLHKEVPAHVVLNYVGMGLCLISAVVYIFVQSRSETSVNGNIGVRSFPTEQDPLLPRPSQVESGVNVQMTPPSRLEVLSPYMRNVLGTLLAIFAGVLYGLNFTPVIYIQDNYEGASKDGLDYVFAHFSGILLTSTVYFALYCMCMKNKPCLYPQAILPSLLSGVMWAIADASWFIANSALSEAVSFPIITSGPGIIGAMWGILMFKEIQGKRNILLVILAASFTIAGAVLTGFSKG</sequence>
<dbReference type="InterPro" id="IPR012435">
    <property type="entry name" value="TMEM144"/>
</dbReference>
<evidence type="ECO:0000313" key="7">
    <source>
        <dbReference type="EMBL" id="ELT94008.1"/>
    </source>
</evidence>
<dbReference type="GO" id="GO:0016020">
    <property type="term" value="C:membrane"/>
    <property type="evidence" value="ECO:0007669"/>
    <property type="project" value="UniProtKB-SubCell"/>
</dbReference>
<dbReference type="InterPro" id="IPR010651">
    <property type="entry name" value="Sugar_transport"/>
</dbReference>
<dbReference type="Proteomes" id="UP000014760">
    <property type="component" value="Unassembled WGS sequence"/>
</dbReference>
<feature type="transmembrane region" description="Helical" evidence="6">
    <location>
        <begin position="366"/>
        <end position="385"/>
    </location>
</feature>
<dbReference type="EMBL" id="AMQN01002552">
    <property type="status" value="NOT_ANNOTATED_CDS"/>
    <property type="molecule type" value="Genomic_DNA"/>
</dbReference>
<dbReference type="GO" id="GO:0015144">
    <property type="term" value="F:carbohydrate transmembrane transporter activity"/>
    <property type="evidence" value="ECO:0007669"/>
    <property type="project" value="InterPro"/>
</dbReference>
<accession>R7TJK6</accession>
<feature type="transmembrane region" description="Helical" evidence="6">
    <location>
        <begin position="236"/>
        <end position="254"/>
    </location>
</feature>
<organism evidence="7">
    <name type="scientific">Capitella teleta</name>
    <name type="common">Polychaete worm</name>
    <dbReference type="NCBI Taxonomy" id="283909"/>
    <lineage>
        <taxon>Eukaryota</taxon>
        <taxon>Metazoa</taxon>
        <taxon>Spiralia</taxon>
        <taxon>Lophotrochozoa</taxon>
        <taxon>Annelida</taxon>
        <taxon>Polychaeta</taxon>
        <taxon>Sedentaria</taxon>
        <taxon>Scolecida</taxon>
        <taxon>Capitellidae</taxon>
        <taxon>Capitella</taxon>
    </lineage>
</organism>
<dbReference type="AlphaFoldDB" id="R7TJK6"/>
<dbReference type="STRING" id="283909.R7TJK6"/>
<feature type="transmembrane region" description="Helical" evidence="6">
    <location>
        <begin position="307"/>
        <end position="328"/>
    </location>
</feature>
<evidence type="ECO:0000313" key="8">
    <source>
        <dbReference type="EnsemblMetazoa" id="CapteP3325"/>
    </source>
</evidence>
<comment type="similarity">
    <text evidence="2">Belongs to the TMEM144 family.</text>
</comment>
<dbReference type="PANTHER" id="PTHR16119">
    <property type="entry name" value="TRANSMEMBRANE PROTEIN 144"/>
    <property type="match status" value="1"/>
</dbReference>
<dbReference type="OMA" id="FCHFSGI"/>
<feature type="transmembrane region" description="Helical" evidence="6">
    <location>
        <begin position="132"/>
        <end position="151"/>
    </location>
</feature>
<dbReference type="Pfam" id="PF07857">
    <property type="entry name" value="TMEM144"/>
    <property type="match status" value="1"/>
</dbReference>
<feature type="transmembrane region" description="Helical" evidence="6">
    <location>
        <begin position="274"/>
        <end position="295"/>
    </location>
</feature>
<gene>
    <name evidence="7" type="ORF">CAPTEDRAFT_3325</name>
</gene>
<reference evidence="8" key="3">
    <citation type="submission" date="2015-06" db="UniProtKB">
        <authorList>
            <consortium name="EnsemblMetazoa"/>
        </authorList>
    </citation>
    <scope>IDENTIFICATION</scope>
</reference>
<evidence type="ECO:0000256" key="1">
    <source>
        <dbReference type="ARBA" id="ARBA00004141"/>
    </source>
</evidence>
<comment type="subcellular location">
    <subcellularLocation>
        <location evidence="1">Membrane</location>
        <topology evidence="1">Multi-pass membrane protein</topology>
    </subcellularLocation>
</comment>
<feature type="transmembrane region" description="Helical" evidence="6">
    <location>
        <begin position="340"/>
        <end position="357"/>
    </location>
</feature>
<name>R7TJK6_CAPTE</name>
<feature type="transmembrane region" description="Helical" evidence="6">
    <location>
        <begin position="46"/>
        <end position="64"/>
    </location>
</feature>